<reference evidence="2" key="2">
    <citation type="journal article" date="2015" name="Data Brief">
        <title>Shoot transcriptome of the giant reed, Arundo donax.</title>
        <authorList>
            <person name="Barrero R.A."/>
            <person name="Guerrero F.D."/>
            <person name="Moolhuijzen P."/>
            <person name="Goolsby J.A."/>
            <person name="Tidwell J."/>
            <person name="Bellgard S.E."/>
            <person name="Bellgard M.I."/>
        </authorList>
    </citation>
    <scope>NUCLEOTIDE SEQUENCE</scope>
    <source>
        <tissue evidence="2">Shoot tissue taken approximately 20 cm above the soil surface</tissue>
    </source>
</reference>
<dbReference type="EMBL" id="GBRH01259209">
    <property type="protein sequence ID" value="JAD38686.1"/>
    <property type="molecule type" value="Transcribed_RNA"/>
</dbReference>
<sequence>MRHFPWCLDSTNQIRRLPVPQPSTPLTTAGQINQSANMSATERLPS</sequence>
<organism evidence="2">
    <name type="scientific">Arundo donax</name>
    <name type="common">Giant reed</name>
    <name type="synonym">Donax arundinaceus</name>
    <dbReference type="NCBI Taxonomy" id="35708"/>
    <lineage>
        <taxon>Eukaryota</taxon>
        <taxon>Viridiplantae</taxon>
        <taxon>Streptophyta</taxon>
        <taxon>Embryophyta</taxon>
        <taxon>Tracheophyta</taxon>
        <taxon>Spermatophyta</taxon>
        <taxon>Magnoliopsida</taxon>
        <taxon>Liliopsida</taxon>
        <taxon>Poales</taxon>
        <taxon>Poaceae</taxon>
        <taxon>PACMAD clade</taxon>
        <taxon>Arundinoideae</taxon>
        <taxon>Arundineae</taxon>
        <taxon>Arundo</taxon>
    </lineage>
</organism>
<proteinExistence type="predicted"/>
<evidence type="ECO:0000256" key="1">
    <source>
        <dbReference type="SAM" id="MobiDB-lite"/>
    </source>
</evidence>
<accession>A0A0A8ZIR0</accession>
<feature type="region of interest" description="Disordered" evidence="1">
    <location>
        <begin position="17"/>
        <end position="46"/>
    </location>
</feature>
<dbReference type="AlphaFoldDB" id="A0A0A8ZIR0"/>
<name>A0A0A8ZIR0_ARUDO</name>
<feature type="compositionally biased region" description="Polar residues" evidence="1">
    <location>
        <begin position="24"/>
        <end position="40"/>
    </location>
</feature>
<reference evidence="2" key="1">
    <citation type="submission" date="2014-09" db="EMBL/GenBank/DDBJ databases">
        <authorList>
            <person name="Magalhaes I.L.F."/>
            <person name="Oliveira U."/>
            <person name="Santos F.R."/>
            <person name="Vidigal T.H.D.A."/>
            <person name="Brescovit A.D."/>
            <person name="Santos A.J."/>
        </authorList>
    </citation>
    <scope>NUCLEOTIDE SEQUENCE</scope>
    <source>
        <tissue evidence="2">Shoot tissue taken approximately 20 cm above the soil surface</tissue>
    </source>
</reference>
<protein>
    <submittedName>
        <fullName evidence="2">Uncharacterized protein</fullName>
    </submittedName>
</protein>
<evidence type="ECO:0000313" key="2">
    <source>
        <dbReference type="EMBL" id="JAD38686.1"/>
    </source>
</evidence>